<dbReference type="InterPro" id="IPR010982">
    <property type="entry name" value="Lambda_DNA-bd_dom_sf"/>
</dbReference>
<proteinExistence type="predicted"/>
<evidence type="ECO:0000259" key="1">
    <source>
        <dbReference type="PROSITE" id="PS50943"/>
    </source>
</evidence>
<dbReference type="RefSeq" id="WP_230098119.1">
    <property type="nucleotide sequence ID" value="NZ_CAKKNT010000003.1"/>
</dbReference>
<name>A0ABM8Z966_9LACO</name>
<dbReference type="CDD" id="cd00093">
    <property type="entry name" value="HTH_XRE"/>
    <property type="match status" value="1"/>
</dbReference>
<accession>A0ABM8Z966</accession>
<organism evidence="2 3">
    <name type="scientific">Periweissella ghanensis</name>
    <dbReference type="NCBI Taxonomy" id="467997"/>
    <lineage>
        <taxon>Bacteria</taxon>
        <taxon>Bacillati</taxon>
        <taxon>Bacillota</taxon>
        <taxon>Bacilli</taxon>
        <taxon>Lactobacillales</taxon>
        <taxon>Lactobacillaceae</taxon>
        <taxon>Periweissella</taxon>
    </lineage>
</organism>
<dbReference type="SUPFAM" id="SSF47413">
    <property type="entry name" value="lambda repressor-like DNA-binding domains"/>
    <property type="match status" value="1"/>
</dbReference>
<feature type="domain" description="HTH cro/C1-type" evidence="1">
    <location>
        <begin position="80"/>
        <end position="133"/>
    </location>
</feature>
<dbReference type="InterPro" id="IPR022452">
    <property type="entry name" value="MqsA"/>
</dbReference>
<dbReference type="InterPro" id="IPR025272">
    <property type="entry name" value="SocA_Panacea"/>
</dbReference>
<evidence type="ECO:0000313" key="2">
    <source>
        <dbReference type="EMBL" id="CAH0418013.1"/>
    </source>
</evidence>
<protein>
    <recommendedName>
        <fullName evidence="1">HTH cro/C1-type domain-containing protein</fullName>
    </recommendedName>
</protein>
<dbReference type="Pfam" id="PF01381">
    <property type="entry name" value="HTH_3"/>
    <property type="match status" value="1"/>
</dbReference>
<dbReference type="NCBIfam" id="TIGR03830">
    <property type="entry name" value="CxxCG_CxxCG_HTH"/>
    <property type="match status" value="1"/>
</dbReference>
<dbReference type="PROSITE" id="PS50943">
    <property type="entry name" value="HTH_CROC1"/>
    <property type="match status" value="1"/>
</dbReference>
<gene>
    <name evidence="2" type="ORF">WGH24286_00429</name>
</gene>
<dbReference type="Proteomes" id="UP000789719">
    <property type="component" value="Unassembled WGS sequence"/>
</dbReference>
<dbReference type="InterPro" id="IPR001387">
    <property type="entry name" value="Cro/C1-type_HTH"/>
</dbReference>
<sequence length="328" mass="37622">MNEFFVESLDEFVPISATNVVYQDITAKVKGTEISIEKIPVRIYAATNEEVFDRDLAQVRDERLFAAYARRNNLLTTPEIKAIRHHLGLSQRGFANFLGLAKSTIEQYEAGSLPTRANSNLIERVADYDVTTLKKMFVDSDVKKYSNNDMDVLQKLTAEKLERARFQKALDVAAWFMAQDYMQRQVDVTVSTLTQMKLQKLLYFAQGIFMKQYQRLLFSEDTLAYTHGPVYDSVAQQFHGQRELDILQTLDQAALTQILAQQQNISEDIEVGGVLSYVWAHYGHFEAASLRALTHSDESAWTRTYQAGEYKLQIPNEEIVMEFAEVKR</sequence>
<comment type="caution">
    <text evidence="2">The sequence shown here is derived from an EMBL/GenBank/DDBJ whole genome shotgun (WGS) entry which is preliminary data.</text>
</comment>
<dbReference type="Pfam" id="PF13274">
    <property type="entry name" value="SocA_Panacea"/>
    <property type="match status" value="1"/>
</dbReference>
<keyword evidence="3" id="KW-1185">Reference proteome</keyword>
<evidence type="ECO:0000313" key="3">
    <source>
        <dbReference type="Proteomes" id="UP000789719"/>
    </source>
</evidence>
<reference evidence="2 3" key="1">
    <citation type="submission" date="2021-11" db="EMBL/GenBank/DDBJ databases">
        <authorList>
            <person name="Depoorter E."/>
        </authorList>
    </citation>
    <scope>NUCLEOTIDE SEQUENCE [LARGE SCALE GENOMIC DNA]</scope>
    <source>
        <strain evidence="2 3">LMG 24286</strain>
    </source>
</reference>
<dbReference type="EMBL" id="CAKKNT010000003">
    <property type="protein sequence ID" value="CAH0418013.1"/>
    <property type="molecule type" value="Genomic_DNA"/>
</dbReference>
<dbReference type="Gene3D" id="1.10.260.40">
    <property type="entry name" value="lambda repressor-like DNA-binding domains"/>
    <property type="match status" value="1"/>
</dbReference>